<dbReference type="Proteomes" id="UP000593574">
    <property type="component" value="Unassembled WGS sequence"/>
</dbReference>
<name>A0A7J9AZS4_9ROSI</name>
<dbReference type="EMBL" id="JABEZV010438522">
    <property type="protein sequence ID" value="MBA0729595.1"/>
    <property type="molecule type" value="Genomic_DNA"/>
</dbReference>
<protein>
    <recommendedName>
        <fullName evidence="4">Reverse transcriptase zinc-binding domain-containing protein</fullName>
    </recommendedName>
</protein>
<keyword evidence="3" id="KW-1185">Reference proteome</keyword>
<evidence type="ECO:0000256" key="1">
    <source>
        <dbReference type="SAM" id="MobiDB-lite"/>
    </source>
</evidence>
<dbReference type="PANTHER" id="PTHR34683:SF3">
    <property type="entry name" value="CASP-LIKE PROTEIN"/>
    <property type="match status" value="1"/>
</dbReference>
<accession>A0A7J9AZS4</accession>
<organism evidence="2 3">
    <name type="scientific">Gossypium laxum</name>
    <dbReference type="NCBI Taxonomy" id="34288"/>
    <lineage>
        <taxon>Eukaryota</taxon>
        <taxon>Viridiplantae</taxon>
        <taxon>Streptophyta</taxon>
        <taxon>Embryophyta</taxon>
        <taxon>Tracheophyta</taxon>
        <taxon>Spermatophyta</taxon>
        <taxon>Magnoliopsida</taxon>
        <taxon>eudicotyledons</taxon>
        <taxon>Gunneridae</taxon>
        <taxon>Pentapetalae</taxon>
        <taxon>rosids</taxon>
        <taxon>malvids</taxon>
        <taxon>Malvales</taxon>
        <taxon>Malvaceae</taxon>
        <taxon>Malvoideae</taxon>
        <taxon>Gossypium</taxon>
    </lineage>
</organism>
<gene>
    <name evidence="2" type="ORF">Golax_020379</name>
</gene>
<evidence type="ECO:0008006" key="4">
    <source>
        <dbReference type="Google" id="ProtNLM"/>
    </source>
</evidence>
<dbReference type="PANTHER" id="PTHR34683">
    <property type="entry name" value="EXPRESSED PROTEIN-RELATED"/>
    <property type="match status" value="1"/>
</dbReference>
<reference evidence="2 3" key="1">
    <citation type="journal article" date="2019" name="Genome Biol. Evol.">
        <title>Insights into the evolution of the New World diploid cottons (Gossypium, subgenus Houzingenia) based on genome sequencing.</title>
        <authorList>
            <person name="Grover C.E."/>
            <person name="Arick M.A. 2nd"/>
            <person name="Thrash A."/>
            <person name="Conover J.L."/>
            <person name="Sanders W.S."/>
            <person name="Peterson D.G."/>
            <person name="Frelichowski J.E."/>
            <person name="Scheffler J.A."/>
            <person name="Scheffler B.E."/>
            <person name="Wendel J.F."/>
        </authorList>
    </citation>
    <scope>NUCLEOTIDE SEQUENCE [LARGE SCALE GENOMIC DNA]</scope>
    <source>
        <strain evidence="2">4</strain>
        <tissue evidence="2">Leaf</tissue>
    </source>
</reference>
<evidence type="ECO:0000313" key="2">
    <source>
        <dbReference type="EMBL" id="MBA0729595.1"/>
    </source>
</evidence>
<evidence type="ECO:0000313" key="3">
    <source>
        <dbReference type="Proteomes" id="UP000593574"/>
    </source>
</evidence>
<dbReference type="AlphaFoldDB" id="A0A7J9AZS4"/>
<comment type="caution">
    <text evidence="2">The sequence shown here is derived from an EMBL/GenBank/DDBJ whole genome shotgun (WGS) entry which is preliminary data.</text>
</comment>
<feature type="compositionally biased region" description="Polar residues" evidence="1">
    <location>
        <begin position="148"/>
        <end position="173"/>
    </location>
</feature>
<sequence>MQVCSVKPEGGLGCKQGWPSWSMRRLLKMRDEAARVFSWSLPPSVSKIWCEIRRAGTKVQWYPLHIPKHAIITWMSILDRLRNKDKLIQLGIIDDGQCKLCCAFTLSLSKFLIAGVERNYRKMKGSTHLVATLLAASTVALSSSSSSGIHNVSFPPTSSNQGTRNGASRNLTATERENFTPRFDGLRFIETLITAHR</sequence>
<proteinExistence type="predicted"/>
<feature type="region of interest" description="Disordered" evidence="1">
    <location>
        <begin position="145"/>
        <end position="174"/>
    </location>
</feature>